<dbReference type="EMBL" id="JAPFPW010000002">
    <property type="protein sequence ID" value="MCW7752789.1"/>
    <property type="molecule type" value="Genomic_DNA"/>
</dbReference>
<dbReference type="SUPFAM" id="SSF111369">
    <property type="entry name" value="HlyD-like secretion proteins"/>
    <property type="match status" value="2"/>
</dbReference>
<dbReference type="InterPro" id="IPR059052">
    <property type="entry name" value="HH_YbhG-like"/>
</dbReference>
<comment type="caution">
    <text evidence="2">The sequence shown here is derived from an EMBL/GenBank/DDBJ whole genome shotgun (WGS) entry which is preliminary data.</text>
</comment>
<accession>A0ABT3N5S2</accession>
<keyword evidence="3" id="KW-1185">Reference proteome</keyword>
<feature type="domain" description="YbhG-like alpha-helical hairpin" evidence="1">
    <location>
        <begin position="79"/>
        <end position="201"/>
    </location>
</feature>
<dbReference type="RefSeq" id="WP_265423652.1">
    <property type="nucleotide sequence ID" value="NZ_JAPFPW010000002.1"/>
</dbReference>
<protein>
    <submittedName>
        <fullName evidence="2">Efflux RND transporter periplasmic adaptor subunit</fullName>
    </submittedName>
</protein>
<reference evidence="2 3" key="1">
    <citation type="submission" date="2022-11" db="EMBL/GenBank/DDBJ databases">
        <title>Desulfobotulus tamanensis H1 sp. nov. - anaerobic, alkaliphilic, sulphate reducing bacterium isolated from terrestrial mud volcano.</title>
        <authorList>
            <person name="Frolova A."/>
            <person name="Merkel A.Y."/>
            <person name="Slobodkin A.I."/>
        </authorList>
    </citation>
    <scope>NUCLEOTIDE SEQUENCE [LARGE SCALE GENOMIC DNA]</scope>
    <source>
        <strain evidence="2 3">H1</strain>
    </source>
</reference>
<dbReference type="Proteomes" id="UP001209681">
    <property type="component" value="Unassembled WGS sequence"/>
</dbReference>
<proteinExistence type="predicted"/>
<dbReference type="Pfam" id="PF25881">
    <property type="entry name" value="HH_YBHG"/>
    <property type="match status" value="1"/>
</dbReference>
<evidence type="ECO:0000259" key="1">
    <source>
        <dbReference type="Pfam" id="PF25881"/>
    </source>
</evidence>
<dbReference type="Gene3D" id="1.10.287.470">
    <property type="entry name" value="Helix hairpin bin"/>
    <property type="match status" value="2"/>
</dbReference>
<organism evidence="2 3">
    <name type="scientific">Desulfobotulus pelophilus</name>
    <dbReference type="NCBI Taxonomy" id="2823377"/>
    <lineage>
        <taxon>Bacteria</taxon>
        <taxon>Pseudomonadati</taxon>
        <taxon>Thermodesulfobacteriota</taxon>
        <taxon>Desulfobacteria</taxon>
        <taxon>Desulfobacterales</taxon>
        <taxon>Desulfobacteraceae</taxon>
        <taxon>Desulfobotulus</taxon>
    </lineage>
</organism>
<name>A0ABT3N5S2_9BACT</name>
<gene>
    <name evidence="2" type="ORF">OOT00_02170</name>
</gene>
<dbReference type="PANTHER" id="PTHR30438">
    <property type="entry name" value="36 KDA ANTIGEN-RELATED"/>
    <property type="match status" value="1"/>
</dbReference>
<sequence length="335" mass="36868">MSIAQRIASLVILVLILAALSITGWRFITPPPLMLQGEVEAKEVHVSSKIAGRISLLPVEEGERVMKGSLLVELESPEVDARLRQAEAAHRAAQAQQEKARAGARSEEIRSAYNAWKAAEANADLAERTFARIHRLHTDGVVPTQKKDEAEARMIAARKTTEAARAGYDMAMTGAREEDKAAADALTDQAEGAVSEVEAYLRETRLTAPLTAEVSTINAEEGELISPGFPVVSLVDLTDIWVVFQLREDFLTRIRMDTELPVRFPALGETIYPLKVTYISAMADFATWRATRARGDFDLKTFEVRARPAEPIPGLRPGMSALVLWKELHPAGHRP</sequence>
<evidence type="ECO:0000313" key="3">
    <source>
        <dbReference type="Proteomes" id="UP001209681"/>
    </source>
</evidence>
<evidence type="ECO:0000313" key="2">
    <source>
        <dbReference type="EMBL" id="MCW7752789.1"/>
    </source>
</evidence>
<dbReference type="Gene3D" id="2.40.30.170">
    <property type="match status" value="1"/>
</dbReference>
<dbReference type="Gene3D" id="2.40.50.100">
    <property type="match status" value="1"/>
</dbReference>
<dbReference type="PANTHER" id="PTHR30438:SF1">
    <property type="entry name" value="36 KDA ANTIGEN"/>
    <property type="match status" value="1"/>
</dbReference>